<gene>
    <name evidence="2" type="ORF">pipiens_008537</name>
</gene>
<organism evidence="2 3">
    <name type="scientific">Culex pipiens pipiens</name>
    <name type="common">Northern house mosquito</name>
    <dbReference type="NCBI Taxonomy" id="38569"/>
    <lineage>
        <taxon>Eukaryota</taxon>
        <taxon>Metazoa</taxon>
        <taxon>Ecdysozoa</taxon>
        <taxon>Arthropoda</taxon>
        <taxon>Hexapoda</taxon>
        <taxon>Insecta</taxon>
        <taxon>Pterygota</taxon>
        <taxon>Neoptera</taxon>
        <taxon>Endopterygota</taxon>
        <taxon>Diptera</taxon>
        <taxon>Nematocera</taxon>
        <taxon>Culicoidea</taxon>
        <taxon>Culicidae</taxon>
        <taxon>Culicinae</taxon>
        <taxon>Culicini</taxon>
        <taxon>Culex</taxon>
        <taxon>Culex</taxon>
    </lineage>
</organism>
<name>A0ABD1DH14_CULPP</name>
<dbReference type="EMBL" id="JBEHCU010005687">
    <property type="protein sequence ID" value="KAL1398997.1"/>
    <property type="molecule type" value="Genomic_DNA"/>
</dbReference>
<feature type="region of interest" description="Disordered" evidence="1">
    <location>
        <begin position="67"/>
        <end position="92"/>
    </location>
</feature>
<dbReference type="Proteomes" id="UP001562425">
    <property type="component" value="Unassembled WGS sequence"/>
</dbReference>
<reference evidence="2 3" key="1">
    <citation type="submission" date="2024-05" db="EMBL/GenBank/DDBJ databases">
        <title>Culex pipiens pipiens assembly and annotation.</title>
        <authorList>
            <person name="Alout H."/>
            <person name="Durand T."/>
        </authorList>
    </citation>
    <scope>NUCLEOTIDE SEQUENCE [LARGE SCALE GENOMIC DNA]</scope>
    <source>
        <strain evidence="2">HA-2024</strain>
        <tissue evidence="2">Whole body</tissue>
    </source>
</reference>
<evidence type="ECO:0000313" key="3">
    <source>
        <dbReference type="Proteomes" id="UP001562425"/>
    </source>
</evidence>
<sequence>MNLNPSTKMNLLQEFQHLVLFKLLVVNRNEDQFRVSWSRTVAAPFMEPEIVVQQSIIQDEELQQRFHHQEEDERMACSRDVEPEQDRVTARK</sequence>
<keyword evidence="3" id="KW-1185">Reference proteome</keyword>
<comment type="caution">
    <text evidence="2">The sequence shown here is derived from an EMBL/GenBank/DDBJ whole genome shotgun (WGS) entry which is preliminary data.</text>
</comment>
<accession>A0ABD1DH14</accession>
<evidence type="ECO:0000313" key="2">
    <source>
        <dbReference type="EMBL" id="KAL1398997.1"/>
    </source>
</evidence>
<protein>
    <submittedName>
        <fullName evidence="2">Uncharacterized protein</fullName>
    </submittedName>
</protein>
<evidence type="ECO:0000256" key="1">
    <source>
        <dbReference type="SAM" id="MobiDB-lite"/>
    </source>
</evidence>
<dbReference type="AlphaFoldDB" id="A0ABD1DH14"/>
<proteinExistence type="predicted"/>